<reference evidence="2" key="2">
    <citation type="submission" date="2020-09" db="EMBL/GenBank/DDBJ databases">
        <authorList>
            <person name="Sun Q."/>
            <person name="Zhou Y."/>
        </authorList>
    </citation>
    <scope>NUCLEOTIDE SEQUENCE</scope>
    <source>
        <strain evidence="2">CGMCC 4.7272</strain>
    </source>
</reference>
<dbReference type="Proteomes" id="UP000625682">
    <property type="component" value="Unassembled WGS sequence"/>
</dbReference>
<organism evidence="2 3">
    <name type="scientific">Streptomyces lacrimifluminis</name>
    <dbReference type="NCBI Taxonomy" id="1500077"/>
    <lineage>
        <taxon>Bacteria</taxon>
        <taxon>Bacillati</taxon>
        <taxon>Actinomycetota</taxon>
        <taxon>Actinomycetes</taxon>
        <taxon>Kitasatosporales</taxon>
        <taxon>Streptomycetaceae</taxon>
        <taxon>Streptomyces</taxon>
    </lineage>
</organism>
<sequence>MGTRAGTGGPCPLTLNERTVCLAGGIRLSCDVPVVATGARPLPEGTAGPEGGAQWDRVPGVPGASLRVER</sequence>
<keyword evidence="3" id="KW-1185">Reference proteome</keyword>
<evidence type="ECO:0000256" key="1">
    <source>
        <dbReference type="SAM" id="MobiDB-lite"/>
    </source>
</evidence>
<feature type="region of interest" description="Disordered" evidence="1">
    <location>
        <begin position="41"/>
        <end position="70"/>
    </location>
</feature>
<gene>
    <name evidence="2" type="ORF">GCM10012282_37170</name>
</gene>
<name>A0A917L0N5_9ACTN</name>
<protein>
    <submittedName>
        <fullName evidence="2">Uncharacterized protein</fullName>
    </submittedName>
</protein>
<proteinExistence type="predicted"/>
<dbReference type="AlphaFoldDB" id="A0A917L0N5"/>
<accession>A0A917L0N5</accession>
<dbReference type="EMBL" id="BMMU01000011">
    <property type="protein sequence ID" value="GGJ36985.1"/>
    <property type="molecule type" value="Genomic_DNA"/>
</dbReference>
<comment type="caution">
    <text evidence="2">The sequence shown here is derived from an EMBL/GenBank/DDBJ whole genome shotgun (WGS) entry which is preliminary data.</text>
</comment>
<evidence type="ECO:0000313" key="2">
    <source>
        <dbReference type="EMBL" id="GGJ36985.1"/>
    </source>
</evidence>
<reference evidence="2" key="1">
    <citation type="journal article" date="2014" name="Int. J. Syst. Evol. Microbiol.">
        <title>Complete genome sequence of Corynebacterium casei LMG S-19264T (=DSM 44701T), isolated from a smear-ripened cheese.</title>
        <authorList>
            <consortium name="US DOE Joint Genome Institute (JGI-PGF)"/>
            <person name="Walter F."/>
            <person name="Albersmeier A."/>
            <person name="Kalinowski J."/>
            <person name="Ruckert C."/>
        </authorList>
    </citation>
    <scope>NUCLEOTIDE SEQUENCE</scope>
    <source>
        <strain evidence="2">CGMCC 4.7272</strain>
    </source>
</reference>
<evidence type="ECO:0000313" key="3">
    <source>
        <dbReference type="Proteomes" id="UP000625682"/>
    </source>
</evidence>